<evidence type="ECO:0000256" key="2">
    <source>
        <dbReference type="SAM" id="MobiDB-lite"/>
    </source>
</evidence>
<reference evidence="5 8" key="2">
    <citation type="submission" date="2018-06" db="EMBL/GenBank/DDBJ databases">
        <title>Freshwater and sediment microbial communities from various areas in North America, analyzing microbe dynamics in response to fracking.</title>
        <authorList>
            <person name="Lamendella R."/>
        </authorList>
    </citation>
    <scope>NUCLEOTIDE SEQUENCE [LARGE SCALE GENOMIC DNA]</scope>
    <source>
        <strain evidence="5 8">99A</strain>
    </source>
</reference>
<keyword evidence="1" id="KW-0694">RNA-binding</keyword>
<organism evidence="4 6">
    <name type="scientific">Vibrio diazotrophicus</name>
    <dbReference type="NCBI Taxonomy" id="685"/>
    <lineage>
        <taxon>Bacteria</taxon>
        <taxon>Pseudomonadati</taxon>
        <taxon>Pseudomonadota</taxon>
        <taxon>Gammaproteobacteria</taxon>
        <taxon>Vibrionales</taxon>
        <taxon>Vibrionaceae</taxon>
        <taxon>Vibrio</taxon>
    </lineage>
</organism>
<dbReference type="InterPro" id="IPR036986">
    <property type="entry name" value="S4_RNA-bd_sf"/>
</dbReference>
<dbReference type="EMBL" id="POSK01000022">
    <property type="protein sequence ID" value="PNI01366.1"/>
    <property type="molecule type" value="Genomic_DNA"/>
</dbReference>
<dbReference type="EMBL" id="POSM01000036">
    <property type="protein sequence ID" value="PNH98363.1"/>
    <property type="molecule type" value="Genomic_DNA"/>
</dbReference>
<gene>
    <name evidence="4" type="ORF">C1N32_20515</name>
    <name evidence="3" type="ORF">C1O25_19145</name>
    <name evidence="5" type="ORF">DET48_1294</name>
</gene>
<comment type="caution">
    <text evidence="4">The sequence shown here is derived from an EMBL/GenBank/DDBJ whole genome shotgun (WGS) entry which is preliminary data.</text>
</comment>
<evidence type="ECO:0000313" key="5">
    <source>
        <dbReference type="EMBL" id="RAS59093.1"/>
    </source>
</evidence>
<sequence>MNEFESDFHDEEEIEIEAIGVEVDNQPIELYKVLKIADVVSGGGEAKYAITEGYVAVNGEVELRKRRKLYDGDLIEFNQEFYLVICDAPVTEDVVEEVKAKPTKPQAEKAKNKKQEKKKPAPAKANNKANSKANKKSDSNTKSKPKAKPVEVEPEKEEKIGGRGSIKFF</sequence>
<dbReference type="SUPFAM" id="SSF55174">
    <property type="entry name" value="Alpha-L RNA-binding motif"/>
    <property type="match status" value="1"/>
</dbReference>
<feature type="compositionally biased region" description="Basic residues" evidence="2">
    <location>
        <begin position="111"/>
        <end position="121"/>
    </location>
</feature>
<dbReference type="EMBL" id="QLTR01000029">
    <property type="protein sequence ID" value="RAS59093.1"/>
    <property type="molecule type" value="Genomic_DNA"/>
</dbReference>
<feature type="compositionally biased region" description="Basic and acidic residues" evidence="2">
    <location>
        <begin position="98"/>
        <end position="110"/>
    </location>
</feature>
<name>A0A2J8HJC8_VIBDI</name>
<evidence type="ECO:0000256" key="1">
    <source>
        <dbReference type="PROSITE-ProRule" id="PRU00182"/>
    </source>
</evidence>
<feature type="region of interest" description="Disordered" evidence="2">
    <location>
        <begin position="98"/>
        <end position="169"/>
    </location>
</feature>
<feature type="compositionally biased region" description="Basic and acidic residues" evidence="2">
    <location>
        <begin position="148"/>
        <end position="161"/>
    </location>
</feature>
<dbReference type="Gene3D" id="3.10.290.10">
    <property type="entry name" value="RNA-binding S4 domain"/>
    <property type="match status" value="1"/>
</dbReference>
<evidence type="ECO:0000313" key="4">
    <source>
        <dbReference type="EMBL" id="PNI01366.1"/>
    </source>
</evidence>
<dbReference type="Proteomes" id="UP000248729">
    <property type="component" value="Unassembled WGS sequence"/>
</dbReference>
<keyword evidence="7" id="KW-1185">Reference proteome</keyword>
<feature type="compositionally biased region" description="Low complexity" evidence="2">
    <location>
        <begin position="122"/>
        <end position="132"/>
    </location>
</feature>
<evidence type="ECO:0000313" key="7">
    <source>
        <dbReference type="Proteomes" id="UP000236547"/>
    </source>
</evidence>
<proteinExistence type="predicted"/>
<evidence type="ECO:0000313" key="3">
    <source>
        <dbReference type="EMBL" id="PNH98363.1"/>
    </source>
</evidence>
<accession>A0A2J8HJC8</accession>
<dbReference type="RefSeq" id="WP_102963682.1">
    <property type="nucleotide sequence ID" value="NZ_JAPWHJ010000008.1"/>
</dbReference>
<dbReference type="Proteomes" id="UP000236449">
    <property type="component" value="Unassembled WGS sequence"/>
</dbReference>
<dbReference type="GO" id="GO:0003723">
    <property type="term" value="F:RNA binding"/>
    <property type="evidence" value="ECO:0007669"/>
    <property type="project" value="UniProtKB-KW"/>
</dbReference>
<dbReference type="Pfam" id="PF13275">
    <property type="entry name" value="S4_2"/>
    <property type="match status" value="1"/>
</dbReference>
<dbReference type="AlphaFoldDB" id="A0A2J8HJC8"/>
<reference evidence="6 7" key="1">
    <citation type="submission" date="2018-01" db="EMBL/GenBank/DDBJ databases">
        <title>Draft genome sequences of six Vibrio diazotrophicus strains isolated from deep-sea sediments of the Baltic Sea.</title>
        <authorList>
            <person name="Castillo D."/>
            <person name="Vandieken V."/>
            <person name="Chiang O."/>
            <person name="Middelboe M."/>
        </authorList>
    </citation>
    <scope>NUCLEOTIDE SEQUENCE [LARGE SCALE GENOMIC DNA]</scope>
    <source>
        <strain evidence="4 6">60.27F</strain>
        <strain evidence="3 7">65.10M</strain>
    </source>
</reference>
<evidence type="ECO:0000313" key="6">
    <source>
        <dbReference type="Proteomes" id="UP000236449"/>
    </source>
</evidence>
<dbReference type="PROSITE" id="PS50889">
    <property type="entry name" value="S4"/>
    <property type="match status" value="1"/>
</dbReference>
<protein>
    <submittedName>
        <fullName evidence="5">Ribosome-associated protein</fullName>
    </submittedName>
</protein>
<evidence type="ECO:0000313" key="8">
    <source>
        <dbReference type="Proteomes" id="UP000248729"/>
    </source>
</evidence>
<dbReference type="OrthoDB" id="9802835at2"/>
<dbReference type="Proteomes" id="UP000236547">
    <property type="component" value="Unassembled WGS sequence"/>
</dbReference>